<evidence type="ECO:0000256" key="1">
    <source>
        <dbReference type="ARBA" id="ARBA00004651"/>
    </source>
</evidence>
<keyword evidence="3 6" id="KW-0812">Transmembrane</keyword>
<keyword evidence="4 6" id="KW-1133">Transmembrane helix</keyword>
<feature type="transmembrane region" description="Helical" evidence="6">
    <location>
        <begin position="730"/>
        <end position="749"/>
    </location>
</feature>
<feature type="domain" description="ABC3 transporter permease C-terminal" evidence="7">
    <location>
        <begin position="290"/>
        <end position="403"/>
    </location>
</feature>
<name>A0ABU8I492_9SPHI</name>
<sequence>MILNYLKIAWRSIKKNKFFSLLNIFGLSISLGIALLLIGYALYELSYDKFFPKGEHIYRVNMQTTPEYDKEIWVNLPNSVGPAIKEEVPGVVNFTRLVKNDFGTPSSILVGEKTFVEKNVYLADASLFSIFDFQFIEGNKNTVFKDVNSIAISKSRKELLFGDASAIDQLIILNQRDTLKVSAVYEDLPKNSSLDCQMVFNIMDSWMGKNVYWSNASYETYIQIQETADPQTISELSTALIDKHVEKSNQYFTDFYLQPLHKVHLYSKSFREGNSPKNGDIDRVKNLLYLAGLVLLIACINYMNLATAKTTLYAKEVGVNKVLGASKKQLRTRFLMETMLLSGISISIGFILCLVGIPLFNNITGAELSYQHFLSIEILLILLACLMITTLFAGSFPAFYLSSISSLNLMGKGKSRNAALVEPARKGLVVFQFASSIILIISVIIMIQQMKYIADRNIGFNPEKLLAINTISIKTTKSYESLVNGLNQIPGTTAITGTQAIPGLGESGKNIHKSGNSDPAGLPVFTNVANGPVVKTLGLKLLAGRDLPGSLSLGDTVNYVLINEVALAYLGYQKPEDAVGQLLNAESAGKSIIQGVVANFNFKSLKENIGGYYFNRMNVPSEGIRYLMIRFEAEHTQEYLAQVEQAFKTHIPESAFDYTFVDNHVAMQYEAEKRSNQVLISFSILTIGIACLGLLGLAAFTAEQRSKEIGIRKVLGASVFNISNLLTGGYFKLILIAFVIASPIAWYFMNQWLNDFAYRIEIPLWAFVIAAGITLLITALTIGFQTLRAAIANPVDSLRDE</sequence>
<dbReference type="Proteomes" id="UP001363035">
    <property type="component" value="Unassembled WGS sequence"/>
</dbReference>
<dbReference type="PANTHER" id="PTHR30572">
    <property type="entry name" value="MEMBRANE COMPONENT OF TRANSPORTER-RELATED"/>
    <property type="match status" value="1"/>
</dbReference>
<keyword evidence="5 6" id="KW-0472">Membrane</keyword>
<evidence type="ECO:0000256" key="3">
    <source>
        <dbReference type="ARBA" id="ARBA00022692"/>
    </source>
</evidence>
<accession>A0ABU8I492</accession>
<dbReference type="EMBL" id="JAYLLN010000011">
    <property type="protein sequence ID" value="MEI5984526.1"/>
    <property type="molecule type" value="Genomic_DNA"/>
</dbReference>
<dbReference type="Pfam" id="PF12704">
    <property type="entry name" value="MacB_PCD"/>
    <property type="match status" value="1"/>
</dbReference>
<proteinExistence type="predicted"/>
<gene>
    <name evidence="9" type="ORF">VJ786_06410</name>
</gene>
<dbReference type="InterPro" id="IPR025857">
    <property type="entry name" value="MacB_PCD"/>
</dbReference>
<organism evidence="9 10">
    <name type="scientific">Sphingobacterium tenebrionis</name>
    <dbReference type="NCBI Taxonomy" id="3111775"/>
    <lineage>
        <taxon>Bacteria</taxon>
        <taxon>Pseudomonadati</taxon>
        <taxon>Bacteroidota</taxon>
        <taxon>Sphingobacteriia</taxon>
        <taxon>Sphingobacteriales</taxon>
        <taxon>Sphingobacteriaceae</taxon>
        <taxon>Sphingobacterium</taxon>
    </lineage>
</organism>
<evidence type="ECO:0000256" key="5">
    <source>
        <dbReference type="ARBA" id="ARBA00023136"/>
    </source>
</evidence>
<feature type="transmembrane region" description="Helical" evidence="6">
    <location>
        <begin position="380"/>
        <end position="407"/>
    </location>
</feature>
<dbReference type="RefSeq" id="WP_099365891.1">
    <property type="nucleotide sequence ID" value="NZ_JAYLLN010000011.1"/>
</dbReference>
<feature type="domain" description="ABC3 transporter permease C-terminal" evidence="7">
    <location>
        <begin position="680"/>
        <end position="794"/>
    </location>
</feature>
<feature type="transmembrane region" description="Helical" evidence="6">
    <location>
        <begin position="678"/>
        <end position="702"/>
    </location>
</feature>
<evidence type="ECO:0000256" key="4">
    <source>
        <dbReference type="ARBA" id="ARBA00022989"/>
    </source>
</evidence>
<keyword evidence="10" id="KW-1185">Reference proteome</keyword>
<evidence type="ECO:0000256" key="2">
    <source>
        <dbReference type="ARBA" id="ARBA00022475"/>
    </source>
</evidence>
<protein>
    <submittedName>
        <fullName evidence="9">FtsX-like permease family protein</fullName>
    </submittedName>
</protein>
<feature type="domain" description="MacB-like periplasmic core" evidence="8">
    <location>
        <begin position="20"/>
        <end position="235"/>
    </location>
</feature>
<evidence type="ECO:0000313" key="9">
    <source>
        <dbReference type="EMBL" id="MEI5984526.1"/>
    </source>
</evidence>
<keyword evidence="2" id="KW-1003">Cell membrane</keyword>
<feature type="transmembrane region" description="Helical" evidence="6">
    <location>
        <begin position="338"/>
        <end position="360"/>
    </location>
</feature>
<evidence type="ECO:0000256" key="6">
    <source>
        <dbReference type="SAM" id="Phobius"/>
    </source>
</evidence>
<dbReference type="Pfam" id="PF02687">
    <property type="entry name" value="FtsX"/>
    <property type="match status" value="2"/>
</dbReference>
<reference evidence="9 10" key="1">
    <citation type="submission" date="2024-01" db="EMBL/GenBank/DDBJ databases">
        <title>Sphingobacterium tenebrionis sp. nov., a novel endophyte isolated from tenebrio molitor intestines.</title>
        <authorList>
            <person name="Zhang C."/>
        </authorList>
    </citation>
    <scope>NUCLEOTIDE SEQUENCE [LARGE SCALE GENOMIC DNA]</scope>
    <source>
        <strain evidence="9 10">PU5-4</strain>
    </source>
</reference>
<feature type="transmembrane region" description="Helical" evidence="6">
    <location>
        <begin position="21"/>
        <end position="43"/>
    </location>
</feature>
<evidence type="ECO:0000259" key="8">
    <source>
        <dbReference type="Pfam" id="PF12704"/>
    </source>
</evidence>
<feature type="transmembrane region" description="Helical" evidence="6">
    <location>
        <begin position="764"/>
        <end position="784"/>
    </location>
</feature>
<comment type="subcellular location">
    <subcellularLocation>
        <location evidence="1">Cell membrane</location>
        <topology evidence="1">Multi-pass membrane protein</topology>
    </subcellularLocation>
</comment>
<feature type="transmembrane region" description="Helical" evidence="6">
    <location>
        <begin position="428"/>
        <end position="447"/>
    </location>
</feature>
<evidence type="ECO:0000313" key="10">
    <source>
        <dbReference type="Proteomes" id="UP001363035"/>
    </source>
</evidence>
<dbReference type="InterPro" id="IPR050250">
    <property type="entry name" value="Macrolide_Exporter_MacB"/>
</dbReference>
<dbReference type="PANTHER" id="PTHR30572:SF18">
    <property type="entry name" value="ABC-TYPE MACROLIDE FAMILY EXPORT SYSTEM PERMEASE COMPONENT 2"/>
    <property type="match status" value="1"/>
</dbReference>
<evidence type="ECO:0000259" key="7">
    <source>
        <dbReference type="Pfam" id="PF02687"/>
    </source>
</evidence>
<dbReference type="InterPro" id="IPR003838">
    <property type="entry name" value="ABC3_permease_C"/>
</dbReference>
<comment type="caution">
    <text evidence="9">The sequence shown here is derived from an EMBL/GenBank/DDBJ whole genome shotgun (WGS) entry which is preliminary data.</text>
</comment>
<feature type="transmembrane region" description="Helical" evidence="6">
    <location>
        <begin position="287"/>
        <end position="305"/>
    </location>
</feature>